<dbReference type="InterPro" id="IPR020846">
    <property type="entry name" value="MFS_dom"/>
</dbReference>
<dbReference type="GO" id="GO:0022857">
    <property type="term" value="F:transmembrane transporter activity"/>
    <property type="evidence" value="ECO:0007669"/>
    <property type="project" value="InterPro"/>
</dbReference>
<name>A0A1G2SG85_9BACT</name>
<evidence type="ECO:0000256" key="4">
    <source>
        <dbReference type="SAM" id="Phobius"/>
    </source>
</evidence>
<dbReference type="Pfam" id="PF07690">
    <property type="entry name" value="MFS_1"/>
    <property type="match status" value="1"/>
</dbReference>
<keyword evidence="1 4" id="KW-0812">Transmembrane</keyword>
<organism evidence="6 7">
    <name type="scientific">Candidatus Yonathbacteria bacterium RIFCSPLOWO2_01_FULL_47_33b</name>
    <dbReference type="NCBI Taxonomy" id="1802727"/>
    <lineage>
        <taxon>Bacteria</taxon>
        <taxon>Candidatus Yonathiibacteriota</taxon>
    </lineage>
</organism>
<keyword evidence="2 4" id="KW-1133">Transmembrane helix</keyword>
<evidence type="ECO:0000256" key="1">
    <source>
        <dbReference type="ARBA" id="ARBA00022692"/>
    </source>
</evidence>
<dbReference type="InterPro" id="IPR011701">
    <property type="entry name" value="MFS"/>
</dbReference>
<dbReference type="InterPro" id="IPR036259">
    <property type="entry name" value="MFS_trans_sf"/>
</dbReference>
<evidence type="ECO:0000313" key="7">
    <source>
        <dbReference type="Proteomes" id="UP000177987"/>
    </source>
</evidence>
<reference evidence="6 7" key="1">
    <citation type="journal article" date="2016" name="Nat. Commun.">
        <title>Thousands of microbial genomes shed light on interconnected biogeochemical processes in an aquifer system.</title>
        <authorList>
            <person name="Anantharaman K."/>
            <person name="Brown C.T."/>
            <person name="Hug L.A."/>
            <person name="Sharon I."/>
            <person name="Castelle C.J."/>
            <person name="Probst A.J."/>
            <person name="Thomas B.C."/>
            <person name="Singh A."/>
            <person name="Wilkins M.J."/>
            <person name="Karaoz U."/>
            <person name="Brodie E.L."/>
            <person name="Williams K.H."/>
            <person name="Hubbard S.S."/>
            <person name="Banfield J.F."/>
        </authorList>
    </citation>
    <scope>NUCLEOTIDE SEQUENCE [LARGE SCALE GENOMIC DNA]</scope>
</reference>
<feature type="transmembrane region" description="Helical" evidence="4">
    <location>
        <begin position="287"/>
        <end position="311"/>
    </location>
</feature>
<keyword evidence="3 4" id="KW-0472">Membrane</keyword>
<evidence type="ECO:0000313" key="6">
    <source>
        <dbReference type="EMBL" id="OHA84026.1"/>
    </source>
</evidence>
<dbReference type="Proteomes" id="UP000177987">
    <property type="component" value="Unassembled WGS sequence"/>
</dbReference>
<dbReference type="PANTHER" id="PTHR23526">
    <property type="entry name" value="INTEGRAL MEMBRANE TRANSPORT PROTEIN-RELATED"/>
    <property type="match status" value="1"/>
</dbReference>
<dbReference type="PROSITE" id="PS50850">
    <property type="entry name" value="MFS"/>
    <property type="match status" value="1"/>
</dbReference>
<accession>A0A1G2SG85</accession>
<feature type="transmembrane region" description="Helical" evidence="4">
    <location>
        <begin position="82"/>
        <end position="99"/>
    </location>
</feature>
<evidence type="ECO:0000259" key="5">
    <source>
        <dbReference type="PROSITE" id="PS50850"/>
    </source>
</evidence>
<dbReference type="InterPro" id="IPR052528">
    <property type="entry name" value="Sugar_transport-like"/>
</dbReference>
<evidence type="ECO:0000256" key="3">
    <source>
        <dbReference type="ARBA" id="ARBA00023136"/>
    </source>
</evidence>
<dbReference type="SUPFAM" id="SSF103473">
    <property type="entry name" value="MFS general substrate transporter"/>
    <property type="match status" value="1"/>
</dbReference>
<dbReference type="AlphaFoldDB" id="A0A1G2SG85"/>
<feature type="transmembrane region" description="Helical" evidence="4">
    <location>
        <begin position="247"/>
        <end position="266"/>
    </location>
</feature>
<feature type="transmembrane region" description="Helical" evidence="4">
    <location>
        <begin position="354"/>
        <end position="387"/>
    </location>
</feature>
<evidence type="ECO:0000256" key="2">
    <source>
        <dbReference type="ARBA" id="ARBA00022989"/>
    </source>
</evidence>
<proteinExistence type="predicted"/>
<dbReference type="STRING" id="1802727.A2937_02430"/>
<feature type="transmembrane region" description="Helical" evidence="4">
    <location>
        <begin position="52"/>
        <end position="70"/>
    </location>
</feature>
<dbReference type="PANTHER" id="PTHR23526:SF2">
    <property type="entry name" value="MAJOR FACILITATOR SUPERFAMILY (MFS) PROFILE DOMAIN-CONTAINING PROTEIN"/>
    <property type="match status" value="1"/>
</dbReference>
<sequence length="394" mass="44277">MIEHSLTDKEKRRGFLGLYLGRVITTISTALLGIFLPIFLYELFERNIHAVLAYYFIAGLVYMLLVAKGAQFLNKFGFRKALVVGTIAAAAVNVGYYFLTKENVLFIMPLIIFLLVVFRMLFWIPYHVDFALFTRKGNRGRQIGFLLATLTLLGVAGPMIAGYIITNYGISILFTISIIVFLLGVIPFSFIPRTNEKFSWDYARSWREVFEKKNRAVVLGNIALGAEETIGVIVWPIFIFLLLDGDYFKVGALSSFIAGATVLMQFSLGHYLDRIGNKKHVLRIGSILYALGWIVKIFVVTAFQVFIAGLYHKFAKIFTDTSFDAIFYELAADQGHYIDEFTVLSEIAVQIGRVVSIVAVGVMALYMSIEWTFVIGALAALSLNALYGKMEQRV</sequence>
<feature type="domain" description="Major facilitator superfamily (MFS) profile" evidence="5">
    <location>
        <begin position="1"/>
        <end position="195"/>
    </location>
</feature>
<dbReference type="EMBL" id="MHUW01000007">
    <property type="protein sequence ID" value="OHA84026.1"/>
    <property type="molecule type" value="Genomic_DNA"/>
</dbReference>
<feature type="transmembrane region" description="Helical" evidence="4">
    <location>
        <begin position="171"/>
        <end position="191"/>
    </location>
</feature>
<feature type="transmembrane region" description="Helical" evidence="4">
    <location>
        <begin position="145"/>
        <end position="165"/>
    </location>
</feature>
<dbReference type="Gene3D" id="1.20.1250.20">
    <property type="entry name" value="MFS general substrate transporter like domains"/>
    <property type="match status" value="2"/>
</dbReference>
<feature type="transmembrane region" description="Helical" evidence="4">
    <location>
        <begin position="216"/>
        <end position="241"/>
    </location>
</feature>
<feature type="transmembrane region" description="Helical" evidence="4">
    <location>
        <begin position="105"/>
        <end position="124"/>
    </location>
</feature>
<protein>
    <recommendedName>
        <fullName evidence="5">Major facilitator superfamily (MFS) profile domain-containing protein</fullName>
    </recommendedName>
</protein>
<gene>
    <name evidence="6" type="ORF">A2937_02430</name>
</gene>
<comment type="caution">
    <text evidence="6">The sequence shown here is derived from an EMBL/GenBank/DDBJ whole genome shotgun (WGS) entry which is preliminary data.</text>
</comment>
<feature type="transmembrane region" description="Helical" evidence="4">
    <location>
        <begin position="20"/>
        <end position="40"/>
    </location>
</feature>